<sequence length="297" mass="33863">MADTNLTEQQRTTIRMLDDYILDPDMLHHVLGFLDIETLLSFRSVSMSGMNSVNSMIEYQKVANNASNSIRMAISIQTAHKFTIKDLFAKLCQRMCDGSGCDKFAPYLDVFTLTRRCLSVGGGYLYPRGPMLLESFLPPPDENIDPTPDQNALLSLSKFEAIKGRHSKYWSSIDTSDMGDCTTYYDFREVEASTRFGSIYGLDDFYSYRIDLGWKLCSVRAPWLNINGVEVEHGIFCELCEVPWNMHDEETPTSISESKLDWSDFGFGGGYLPDPMYILFMSTEKLKEHMEKHRSGQ</sequence>
<reference evidence="2" key="1">
    <citation type="journal article" date="2022" name="Microb. Genom.">
        <title>A global pangenome for the wheat fungal pathogen Pyrenophora tritici-repentis and prediction of effector protein structural homology.</title>
        <authorList>
            <person name="Moolhuijzen P.M."/>
            <person name="See P.T."/>
            <person name="Shi G."/>
            <person name="Powell H.R."/>
            <person name="Cockram J."/>
            <person name="Jorgensen L.N."/>
            <person name="Benslimane H."/>
            <person name="Strelkov S.E."/>
            <person name="Turner J."/>
            <person name="Liu Z."/>
            <person name="Moffat C.S."/>
        </authorList>
    </citation>
    <scope>NUCLEOTIDE SEQUENCE [LARGE SCALE GENOMIC DNA]</scope>
</reference>
<dbReference type="Proteomes" id="UP000249757">
    <property type="component" value="Unassembled WGS sequence"/>
</dbReference>
<comment type="caution">
    <text evidence="1">The sequence shown here is derived from an EMBL/GenBank/DDBJ whole genome shotgun (WGS) entry which is preliminary data.</text>
</comment>
<dbReference type="AlphaFoldDB" id="A0A2W1EWC7"/>
<gene>
    <name evidence="1" type="ORF">Ptr86124_008786</name>
</gene>
<protein>
    <submittedName>
        <fullName evidence="1">Uncharacterized protein</fullName>
    </submittedName>
</protein>
<dbReference type="EMBL" id="NRDI02000012">
    <property type="protein sequence ID" value="KAI1511946.1"/>
    <property type="molecule type" value="Genomic_DNA"/>
</dbReference>
<keyword evidence="2" id="KW-1185">Reference proteome</keyword>
<evidence type="ECO:0000313" key="2">
    <source>
        <dbReference type="Proteomes" id="UP000249757"/>
    </source>
</evidence>
<organism evidence="1 2">
    <name type="scientific">Pyrenophora tritici-repentis</name>
    <dbReference type="NCBI Taxonomy" id="45151"/>
    <lineage>
        <taxon>Eukaryota</taxon>
        <taxon>Fungi</taxon>
        <taxon>Dikarya</taxon>
        <taxon>Ascomycota</taxon>
        <taxon>Pezizomycotina</taxon>
        <taxon>Dothideomycetes</taxon>
        <taxon>Pleosporomycetidae</taxon>
        <taxon>Pleosporales</taxon>
        <taxon>Pleosporineae</taxon>
        <taxon>Pleosporaceae</taxon>
        <taxon>Pyrenophora</taxon>
    </lineage>
</organism>
<proteinExistence type="predicted"/>
<evidence type="ECO:0000313" key="1">
    <source>
        <dbReference type="EMBL" id="KAI1511946.1"/>
    </source>
</evidence>
<accession>A0A2W1EWC7</accession>
<dbReference type="OrthoDB" id="3792830at2759"/>
<name>A0A2W1EWC7_9PLEO</name>